<dbReference type="InterPro" id="IPR050452">
    <property type="entry name" value="Metacaspase"/>
</dbReference>
<comment type="caution">
    <text evidence="3">The sequence shown here is derived from an EMBL/GenBank/DDBJ whole genome shotgun (WGS) entry which is preliminary data.</text>
</comment>
<dbReference type="PANTHER" id="PTHR48104:SF30">
    <property type="entry name" value="METACASPASE-1"/>
    <property type="match status" value="1"/>
</dbReference>
<evidence type="ECO:0000313" key="4">
    <source>
        <dbReference type="Proteomes" id="UP001159405"/>
    </source>
</evidence>
<sequence length="766" mass="87411">MSGAPSENQMAPEKHAFLIGPSYASFVKPPLEGVGNDLHIMKGMLMRNGFFSQNIKVLMGAEASRENILKFLAEFSSRMERRSIVVIYFSGHGYEFVEFDPQKSGQKHFDQGIVPADQNETEFNKGFVRGNAVITGDHLKPYLSELIEKDCAVITIFDCCFSGRMYRGFSTGNSSAKTVRKLTFPKDLLQSKTRGPGEPVEHEEEPMEQCQQETHCPDPMHSYSQLNYPVQEFWTPVWSALDSPQSDRLISIAASSSVEEAWEFQDPETNKWYGRLTYALVEVIDEMQNAGKKMSYTTLKRRIKLMFTEKGWDQNPQFEGICMDMELFGFQNIKGSQPKSFEISEVMVENGFVKVILNAGKLHGVVDGQYNVYKPHIAEEEAKLYRCIDTIDVTVNDIDMLKSRGAAMYKRDAGGLKVGCKAILTSHHSMCTPVYVKWPAFPMDQECHDQMSLVIENQGMFSLEREERPHSVTLDVQQVEGKNCWRACQYGRMIVPYQESGDEYLMLKNLAKYFRHKFAIGRKWTNDRMLKNVSFKVFKVENVPSFKGLPGKKNELINEAIKTGDLYSGESSQHEVPTFRAHQVELKNAMYGYWKKYQVIDGSGDAIVIEITNNETIPIYVCVMSYQADGSIVVLHPHRDGQTEVLREGESMKTIKRVLLEPETARRMAEPDFDKPRPEYCDDVLILYATSEATDFSPLIQTAIELSPKLSTRGPNPPDGFRLTFANNFRDALRPPRSGRQGQKESSKWLTLRRDIRIFYNENQKH</sequence>
<evidence type="ECO:0000256" key="1">
    <source>
        <dbReference type="ARBA" id="ARBA00009005"/>
    </source>
</evidence>
<dbReference type="PANTHER" id="PTHR48104">
    <property type="entry name" value="METACASPASE-4"/>
    <property type="match status" value="1"/>
</dbReference>
<dbReference type="InterPro" id="IPR011600">
    <property type="entry name" value="Pept_C14_caspase"/>
</dbReference>
<protein>
    <recommendedName>
        <fullName evidence="2">Peptidase C14 caspase domain-containing protein</fullName>
    </recommendedName>
</protein>
<dbReference type="InterPro" id="IPR029030">
    <property type="entry name" value="Caspase-like_dom_sf"/>
</dbReference>
<keyword evidence="4" id="KW-1185">Reference proteome</keyword>
<dbReference type="Pfam" id="PF00656">
    <property type="entry name" value="Peptidase_C14"/>
    <property type="match status" value="1"/>
</dbReference>
<name>A0ABN8P240_9CNID</name>
<proteinExistence type="inferred from homology"/>
<evidence type="ECO:0000313" key="3">
    <source>
        <dbReference type="EMBL" id="CAH3130887.1"/>
    </source>
</evidence>
<reference evidence="3 4" key="1">
    <citation type="submission" date="2022-05" db="EMBL/GenBank/DDBJ databases">
        <authorList>
            <consortium name="Genoscope - CEA"/>
            <person name="William W."/>
        </authorList>
    </citation>
    <scope>NUCLEOTIDE SEQUENCE [LARGE SCALE GENOMIC DNA]</scope>
</reference>
<organism evidence="3 4">
    <name type="scientific">Porites lobata</name>
    <dbReference type="NCBI Taxonomy" id="104759"/>
    <lineage>
        <taxon>Eukaryota</taxon>
        <taxon>Metazoa</taxon>
        <taxon>Cnidaria</taxon>
        <taxon>Anthozoa</taxon>
        <taxon>Hexacorallia</taxon>
        <taxon>Scleractinia</taxon>
        <taxon>Fungiina</taxon>
        <taxon>Poritidae</taxon>
        <taxon>Porites</taxon>
    </lineage>
</organism>
<dbReference type="Gene3D" id="3.40.50.1460">
    <property type="match status" value="1"/>
</dbReference>
<accession>A0ABN8P240</accession>
<dbReference type="EMBL" id="CALNXK010000048">
    <property type="protein sequence ID" value="CAH3130887.1"/>
    <property type="molecule type" value="Genomic_DNA"/>
</dbReference>
<dbReference type="SUPFAM" id="SSF52129">
    <property type="entry name" value="Caspase-like"/>
    <property type="match status" value="1"/>
</dbReference>
<feature type="domain" description="Peptidase C14 caspase" evidence="2">
    <location>
        <begin position="14"/>
        <end position="319"/>
    </location>
</feature>
<gene>
    <name evidence="3" type="ORF">PLOB_00034857</name>
</gene>
<dbReference type="Proteomes" id="UP001159405">
    <property type="component" value="Unassembled WGS sequence"/>
</dbReference>
<evidence type="ECO:0000259" key="2">
    <source>
        <dbReference type="Pfam" id="PF00656"/>
    </source>
</evidence>
<comment type="similarity">
    <text evidence="1">Belongs to the peptidase C14B family.</text>
</comment>